<protein>
    <submittedName>
        <fullName evidence="1">Uncharacterized protein</fullName>
    </submittedName>
</protein>
<comment type="caution">
    <text evidence="1">The sequence shown here is derived from an EMBL/GenBank/DDBJ whole genome shotgun (WGS) entry which is preliminary data.</text>
</comment>
<reference evidence="1" key="1">
    <citation type="submission" date="2021-02" db="EMBL/GenBank/DDBJ databases">
        <authorList>
            <person name="Nowell W R."/>
        </authorList>
    </citation>
    <scope>NUCLEOTIDE SEQUENCE</scope>
</reference>
<evidence type="ECO:0000313" key="2">
    <source>
        <dbReference type="Proteomes" id="UP000663842"/>
    </source>
</evidence>
<dbReference type="Proteomes" id="UP000663842">
    <property type="component" value="Unassembled WGS sequence"/>
</dbReference>
<organism evidence="1 2">
    <name type="scientific">Rotaria magnacalcarata</name>
    <dbReference type="NCBI Taxonomy" id="392030"/>
    <lineage>
        <taxon>Eukaryota</taxon>
        <taxon>Metazoa</taxon>
        <taxon>Spiralia</taxon>
        <taxon>Gnathifera</taxon>
        <taxon>Rotifera</taxon>
        <taxon>Eurotatoria</taxon>
        <taxon>Bdelloidea</taxon>
        <taxon>Philodinida</taxon>
        <taxon>Philodinidae</taxon>
        <taxon>Rotaria</taxon>
    </lineage>
</organism>
<dbReference type="EMBL" id="CAJOBF010033701">
    <property type="protein sequence ID" value="CAF4427284.1"/>
    <property type="molecule type" value="Genomic_DNA"/>
</dbReference>
<name>A0A820QS25_9BILA</name>
<sequence length="74" mass="8547">MEVDDTIPTPLPIVDIQKKSYKRKNQFNDDSSNKIFKKTTISTTTVEITDAMKEKQIIFLQNLNDISEKSIVEK</sequence>
<feature type="non-terminal residue" evidence="1">
    <location>
        <position position="74"/>
    </location>
</feature>
<gene>
    <name evidence="1" type="ORF">UXM345_LOCUS38900</name>
</gene>
<accession>A0A820QS25</accession>
<dbReference type="AlphaFoldDB" id="A0A820QS25"/>
<evidence type="ECO:0000313" key="1">
    <source>
        <dbReference type="EMBL" id="CAF4427284.1"/>
    </source>
</evidence>
<proteinExistence type="predicted"/>